<accession>A0A1H0HN34</accession>
<keyword evidence="2" id="KW-1185">Reference proteome</keyword>
<proteinExistence type="predicted"/>
<comment type="caution">
    <text evidence="1">The sequence shown here is derived from an EMBL/GenBank/DDBJ whole genome shotgun (WGS) entry which is preliminary data.</text>
</comment>
<dbReference type="Proteomes" id="UP000198795">
    <property type="component" value="Unassembled WGS sequence"/>
</dbReference>
<protein>
    <submittedName>
        <fullName evidence="1">Uncharacterized protein</fullName>
    </submittedName>
</protein>
<reference evidence="1 2" key="1">
    <citation type="submission" date="2016-10" db="EMBL/GenBank/DDBJ databases">
        <authorList>
            <person name="Varghese N."/>
            <person name="Submissions S."/>
        </authorList>
    </citation>
    <scope>NUCLEOTIDE SEQUENCE [LARGE SCALE GENOMIC DNA]</scope>
    <source>
        <strain evidence="1 2">CGMCC 1.6497</strain>
    </source>
</reference>
<sequence>MFLASRSNTNHCTNFLGTSSVNGLARSSGSGYVVTMAHDDPPDDLHLLHIDAHGVLRHRIELDRMPAPGQPWRVEGLAAKIPWRIPISVNEASLYAGLAVLRAHEDARAALNRVRGRREREHMARYGPLNLRDPVAALERGEESTYTTVAGGDLAAALGVTRRPDEDAASFAARVREAGRSGSGRAEAADVRAFIESLANWWWRQTHRRPNGRTSAVSARADRTRRRPVTFLEFVEAAFQDAGGRGSIARSVRTVLDELNRGDPLPPWTR</sequence>
<gene>
    <name evidence="1" type="ORF">SAMN04488061_0562</name>
</gene>
<name>A0A1H0HN34_9HYPH</name>
<dbReference type="EMBL" id="FNJC01000001">
    <property type="protein sequence ID" value="SDO20589.1"/>
    <property type="molecule type" value="Genomic_DNA"/>
</dbReference>
<evidence type="ECO:0000313" key="1">
    <source>
        <dbReference type="EMBL" id="SDO20589.1"/>
    </source>
</evidence>
<evidence type="ECO:0000313" key="2">
    <source>
        <dbReference type="Proteomes" id="UP000198795"/>
    </source>
</evidence>
<organism evidence="1 2">
    <name type="scientific">Filomicrobium insigne</name>
    <dbReference type="NCBI Taxonomy" id="418854"/>
    <lineage>
        <taxon>Bacteria</taxon>
        <taxon>Pseudomonadati</taxon>
        <taxon>Pseudomonadota</taxon>
        <taxon>Alphaproteobacteria</taxon>
        <taxon>Hyphomicrobiales</taxon>
        <taxon>Hyphomicrobiaceae</taxon>
        <taxon>Filomicrobium</taxon>
    </lineage>
</organism>